<dbReference type="EMBL" id="JBHUMZ010000052">
    <property type="protein sequence ID" value="MFD2640187.1"/>
    <property type="molecule type" value="Genomic_DNA"/>
</dbReference>
<evidence type="ECO:0000313" key="2">
    <source>
        <dbReference type="Proteomes" id="UP001597452"/>
    </source>
</evidence>
<protein>
    <submittedName>
        <fullName evidence="1">Pyridoxamine 5'-phosphate oxidase family protein</fullName>
    </submittedName>
</protein>
<dbReference type="SUPFAM" id="SSF50475">
    <property type="entry name" value="FMN-binding split barrel"/>
    <property type="match status" value="1"/>
</dbReference>
<evidence type="ECO:0000313" key="1">
    <source>
        <dbReference type="EMBL" id="MFD2640187.1"/>
    </source>
</evidence>
<reference evidence="2" key="1">
    <citation type="journal article" date="2019" name="Int. J. Syst. Evol. Microbiol.">
        <title>The Global Catalogue of Microorganisms (GCM) 10K type strain sequencing project: providing services to taxonomists for standard genome sequencing and annotation.</title>
        <authorList>
            <consortium name="The Broad Institute Genomics Platform"/>
            <consortium name="The Broad Institute Genome Sequencing Center for Infectious Disease"/>
            <person name="Wu L."/>
            <person name="Ma J."/>
        </authorList>
    </citation>
    <scope>NUCLEOTIDE SEQUENCE [LARGE SCALE GENOMIC DNA]</scope>
    <source>
        <strain evidence="2">TISTR 1571</strain>
    </source>
</reference>
<dbReference type="Gene3D" id="2.30.110.10">
    <property type="entry name" value="Electron Transport, Fmn-binding Protein, Chain A"/>
    <property type="match status" value="1"/>
</dbReference>
<name>A0ABW5QF22_9BACI</name>
<gene>
    <name evidence="1" type="ORF">ACFSW4_15065</name>
</gene>
<accession>A0ABW5QF22</accession>
<organism evidence="1 2">
    <name type="scientific">Piscibacillus salipiscarius</name>
    <dbReference type="NCBI Taxonomy" id="299480"/>
    <lineage>
        <taxon>Bacteria</taxon>
        <taxon>Bacillati</taxon>
        <taxon>Bacillota</taxon>
        <taxon>Bacilli</taxon>
        <taxon>Bacillales</taxon>
        <taxon>Bacillaceae</taxon>
        <taxon>Piscibacillus</taxon>
    </lineage>
</organism>
<keyword evidence="2" id="KW-1185">Reference proteome</keyword>
<proteinExistence type="predicted"/>
<comment type="caution">
    <text evidence="1">The sequence shown here is derived from an EMBL/GenBank/DDBJ whole genome shotgun (WGS) entry which is preliminary data.</text>
</comment>
<dbReference type="Proteomes" id="UP001597452">
    <property type="component" value="Unassembled WGS sequence"/>
</dbReference>
<dbReference type="InterPro" id="IPR012349">
    <property type="entry name" value="Split_barrel_FMN-bd"/>
</dbReference>
<dbReference type="RefSeq" id="WP_054753358.1">
    <property type="nucleotide sequence ID" value="NZ_JBHUMZ010000052.1"/>
</dbReference>
<sequence>MKVIKDTRKSFDLEELLSKPLVAHLSTVEEDTPKDSPVWFLWYNNRLWIIGTASDTFPKRIRRNSKCAIGIVDFNQETGSFLHAGFRGRATVETFDRKIANQLLARYLGPEMDQWDRRFKRFDEDNVLICFNPETVVVRDQSYKLS</sequence>